<feature type="domain" description="EF-hand" evidence="1">
    <location>
        <begin position="66"/>
        <end position="101"/>
    </location>
</feature>
<dbReference type="KEGG" id="lamb:KBB96_14480"/>
<dbReference type="Proteomes" id="UP000676169">
    <property type="component" value="Chromosome"/>
</dbReference>
<sequence>MRYAFLLLPLLVASCGTPDNIVPENHREKKMFAFLEKFDRFDYNGDGKLTKKEVRQGLRESDVHGISNAEIDKGFAEFDANKDGAISFSEAQGGMRREFSDR</sequence>
<proteinExistence type="predicted"/>
<dbReference type="GO" id="GO:0005509">
    <property type="term" value="F:calcium ion binding"/>
    <property type="evidence" value="ECO:0007669"/>
    <property type="project" value="InterPro"/>
</dbReference>
<gene>
    <name evidence="2" type="ORF">KBB96_14480</name>
</gene>
<dbReference type="Gene3D" id="1.10.238.10">
    <property type="entry name" value="EF-hand"/>
    <property type="match status" value="1"/>
</dbReference>
<dbReference type="RefSeq" id="WP_211630158.1">
    <property type="nucleotide sequence ID" value="NZ_CP073100.1"/>
</dbReference>
<evidence type="ECO:0000313" key="2">
    <source>
        <dbReference type="EMBL" id="QUE50069.1"/>
    </source>
</evidence>
<dbReference type="CDD" id="cd00051">
    <property type="entry name" value="EFh"/>
    <property type="match status" value="1"/>
</dbReference>
<reference evidence="2" key="1">
    <citation type="submission" date="2021-04" db="EMBL/GenBank/DDBJ databases">
        <title>Luteolibacter sp. 32A isolated from the skin of an Anderson's salamander (Ambystoma andersonii).</title>
        <authorList>
            <person name="Spergser J."/>
            <person name="Busse H.-J."/>
        </authorList>
    </citation>
    <scope>NUCLEOTIDE SEQUENCE</scope>
    <source>
        <strain evidence="2">32A</strain>
    </source>
</reference>
<dbReference type="SUPFAM" id="SSF47473">
    <property type="entry name" value="EF-hand"/>
    <property type="match status" value="1"/>
</dbReference>
<dbReference type="InterPro" id="IPR018247">
    <property type="entry name" value="EF_Hand_1_Ca_BS"/>
</dbReference>
<dbReference type="InterPro" id="IPR002048">
    <property type="entry name" value="EF_hand_dom"/>
</dbReference>
<protein>
    <submittedName>
        <fullName evidence="2">EF-hand domain-containing protein</fullName>
    </submittedName>
</protein>
<keyword evidence="3" id="KW-1185">Reference proteome</keyword>
<dbReference type="PROSITE" id="PS50222">
    <property type="entry name" value="EF_HAND_2"/>
    <property type="match status" value="2"/>
</dbReference>
<feature type="domain" description="EF-hand" evidence="1">
    <location>
        <begin position="29"/>
        <end position="64"/>
    </location>
</feature>
<dbReference type="AlphaFoldDB" id="A0A975IYE8"/>
<dbReference type="SMART" id="SM00054">
    <property type="entry name" value="EFh"/>
    <property type="match status" value="2"/>
</dbReference>
<evidence type="ECO:0000313" key="3">
    <source>
        <dbReference type="Proteomes" id="UP000676169"/>
    </source>
</evidence>
<organism evidence="2 3">
    <name type="scientific">Luteolibacter ambystomatis</name>
    <dbReference type="NCBI Taxonomy" id="2824561"/>
    <lineage>
        <taxon>Bacteria</taxon>
        <taxon>Pseudomonadati</taxon>
        <taxon>Verrucomicrobiota</taxon>
        <taxon>Verrucomicrobiia</taxon>
        <taxon>Verrucomicrobiales</taxon>
        <taxon>Verrucomicrobiaceae</taxon>
        <taxon>Luteolibacter</taxon>
    </lineage>
</organism>
<dbReference type="PROSITE" id="PS00018">
    <property type="entry name" value="EF_HAND_1"/>
    <property type="match status" value="1"/>
</dbReference>
<dbReference type="InterPro" id="IPR011992">
    <property type="entry name" value="EF-hand-dom_pair"/>
</dbReference>
<name>A0A975IYE8_9BACT</name>
<accession>A0A975IYE8</accession>
<evidence type="ECO:0000259" key="1">
    <source>
        <dbReference type="PROSITE" id="PS50222"/>
    </source>
</evidence>
<dbReference type="EMBL" id="CP073100">
    <property type="protein sequence ID" value="QUE50069.1"/>
    <property type="molecule type" value="Genomic_DNA"/>
</dbReference>
<dbReference type="PROSITE" id="PS51257">
    <property type="entry name" value="PROKAR_LIPOPROTEIN"/>
    <property type="match status" value="1"/>
</dbReference>
<dbReference type="Pfam" id="PF13499">
    <property type="entry name" value="EF-hand_7"/>
    <property type="match status" value="1"/>
</dbReference>